<gene>
    <name evidence="2" type="ORF">UM93_09945</name>
</gene>
<dbReference type="PANTHER" id="PTHR43617">
    <property type="entry name" value="L-AMINO ACID N-ACETYLTRANSFERASE"/>
    <property type="match status" value="1"/>
</dbReference>
<evidence type="ECO:0000313" key="2">
    <source>
        <dbReference type="EMBL" id="AJT41756.1"/>
    </source>
</evidence>
<dbReference type="KEGG" id="ari:UM93_09945"/>
<protein>
    <recommendedName>
        <fullName evidence="1">N-acetyltransferase domain-containing protein</fullName>
    </recommendedName>
</protein>
<dbReference type="Gene3D" id="3.40.630.30">
    <property type="match status" value="1"/>
</dbReference>
<name>A0A0D4C075_9MICC</name>
<evidence type="ECO:0000313" key="3">
    <source>
        <dbReference type="Proteomes" id="UP000061839"/>
    </source>
</evidence>
<organism evidence="2 3">
    <name type="scientific">Psychromicrobium lacuslunae</name>
    <dbReference type="NCBI Taxonomy" id="1618207"/>
    <lineage>
        <taxon>Bacteria</taxon>
        <taxon>Bacillati</taxon>
        <taxon>Actinomycetota</taxon>
        <taxon>Actinomycetes</taxon>
        <taxon>Micrococcales</taxon>
        <taxon>Micrococcaceae</taxon>
        <taxon>Psychromicrobium</taxon>
    </lineage>
</organism>
<dbReference type="AlphaFoldDB" id="A0A0D4C075"/>
<dbReference type="PROSITE" id="PS51186">
    <property type="entry name" value="GNAT"/>
    <property type="match status" value="1"/>
</dbReference>
<dbReference type="PANTHER" id="PTHR43617:SF20">
    <property type="entry name" value="N-ALPHA-ACETYLTRANSFERASE RIMI"/>
    <property type="match status" value="1"/>
</dbReference>
<dbReference type="OrthoDB" id="143110at2"/>
<dbReference type="Pfam" id="PF00583">
    <property type="entry name" value="Acetyltransf_1"/>
    <property type="match status" value="1"/>
</dbReference>
<dbReference type="STRING" id="1618207.UM93_09945"/>
<dbReference type="SUPFAM" id="SSF55729">
    <property type="entry name" value="Acyl-CoA N-acyltransferases (Nat)"/>
    <property type="match status" value="1"/>
</dbReference>
<evidence type="ECO:0000259" key="1">
    <source>
        <dbReference type="PROSITE" id="PS51186"/>
    </source>
</evidence>
<proteinExistence type="predicted"/>
<keyword evidence="3" id="KW-1185">Reference proteome</keyword>
<dbReference type="EMBL" id="CP011005">
    <property type="protein sequence ID" value="AJT41756.1"/>
    <property type="molecule type" value="Genomic_DNA"/>
</dbReference>
<accession>A0A0D4C075</accession>
<dbReference type="HOGENOM" id="CLU_013985_18_0_11"/>
<sequence length="181" mass="19748">MIDYRRATLADLAALVELAAVTFPHSAPVGSEPANIQHHIDSYLNTEKFTWYLESPQVTVLVAEEQGVLLGYSVTIAQPSEDAEVLAALTLHPIVELSKCYVHPEHFGAGIAGGLMKATLAEAANSSAAGIWLGVSSVNERAIRFYEKQGFVKVGKKSFLFGNRLERDYVMQRALADSRQT</sequence>
<dbReference type="RefSeq" id="WP_045075340.1">
    <property type="nucleotide sequence ID" value="NZ_CP011005.1"/>
</dbReference>
<dbReference type="InterPro" id="IPR016181">
    <property type="entry name" value="Acyl_CoA_acyltransferase"/>
</dbReference>
<reference evidence="2 3" key="1">
    <citation type="journal article" date="2015" name="Genome Announc.">
        <title>Complete Genome Sequencing of Protease-Producing Novel Arthrobacter sp. Strain IHBB 11108 Using PacBio Single-Molecule Real-Time Sequencing Technology.</title>
        <authorList>
            <person name="Kiran S."/>
            <person name="Swarnkar M.K."/>
            <person name="Pal M."/>
            <person name="Thakur R."/>
            <person name="Tewari R."/>
            <person name="Singh A.K."/>
            <person name="Gulati A."/>
        </authorList>
    </citation>
    <scope>NUCLEOTIDE SEQUENCE [LARGE SCALE GENOMIC DNA]</scope>
    <source>
        <strain evidence="2 3">IHBB 11108</strain>
    </source>
</reference>
<dbReference type="InterPro" id="IPR050276">
    <property type="entry name" value="MshD_Acetyltransferase"/>
</dbReference>
<dbReference type="Proteomes" id="UP000061839">
    <property type="component" value="Chromosome"/>
</dbReference>
<dbReference type="CDD" id="cd04301">
    <property type="entry name" value="NAT_SF"/>
    <property type="match status" value="1"/>
</dbReference>
<feature type="domain" description="N-acetyltransferase" evidence="1">
    <location>
        <begin position="2"/>
        <end position="176"/>
    </location>
</feature>
<dbReference type="PATRIC" id="fig|1618207.4.peg.2019"/>
<dbReference type="GO" id="GO:0008999">
    <property type="term" value="F:protein-N-terminal-alanine acetyltransferase activity"/>
    <property type="evidence" value="ECO:0007669"/>
    <property type="project" value="TreeGrafter"/>
</dbReference>
<dbReference type="InterPro" id="IPR000182">
    <property type="entry name" value="GNAT_dom"/>
</dbReference>